<reference evidence="1 2" key="1">
    <citation type="submission" date="2014-12" db="EMBL/GenBank/DDBJ databases">
        <authorList>
            <person name="Neuveglise Cecile"/>
        </authorList>
    </citation>
    <scope>NUCLEOTIDE SEQUENCE [LARGE SCALE GENOMIC DNA]</scope>
    <source>
        <strain evidence="1 2">CBS 12615</strain>
    </source>
</reference>
<accession>A0A0C7MWC4</accession>
<dbReference type="EMBL" id="LN736363">
    <property type="protein sequence ID" value="CEP61895.1"/>
    <property type="molecule type" value="Genomic_DNA"/>
</dbReference>
<evidence type="ECO:0000313" key="1">
    <source>
        <dbReference type="EMBL" id="CEP61895.1"/>
    </source>
</evidence>
<gene>
    <name evidence="1" type="ORF">LALA0_S04e03114g</name>
</gene>
<keyword evidence="2" id="KW-1185">Reference proteome</keyword>
<dbReference type="Proteomes" id="UP000054304">
    <property type="component" value="Unassembled WGS sequence"/>
</dbReference>
<dbReference type="OrthoDB" id="4036572at2759"/>
<proteinExistence type="predicted"/>
<organism evidence="1 2">
    <name type="scientific">Lachancea lanzarotensis</name>
    <dbReference type="NCBI Taxonomy" id="1245769"/>
    <lineage>
        <taxon>Eukaryota</taxon>
        <taxon>Fungi</taxon>
        <taxon>Dikarya</taxon>
        <taxon>Ascomycota</taxon>
        <taxon>Saccharomycotina</taxon>
        <taxon>Saccharomycetes</taxon>
        <taxon>Saccharomycetales</taxon>
        <taxon>Saccharomycetaceae</taxon>
        <taxon>Lachancea</taxon>
    </lineage>
</organism>
<protein>
    <submittedName>
        <fullName evidence="1">LALA0S04e03114g1_1</fullName>
    </submittedName>
</protein>
<dbReference type="RefSeq" id="XP_022628127.1">
    <property type="nucleotide sequence ID" value="XM_022772686.1"/>
</dbReference>
<dbReference type="GeneID" id="34685338"/>
<evidence type="ECO:0000313" key="2">
    <source>
        <dbReference type="Proteomes" id="UP000054304"/>
    </source>
</evidence>
<dbReference type="HOGENOM" id="CLU_2868064_0_0_1"/>
<sequence length="64" mass="6744">MPCCSSSTPETKAKKTCSNVPQRPVTLSPIRPSDKVSQCCASNSKERCKCGSSCACNGCNTTKL</sequence>
<dbReference type="AlphaFoldDB" id="A0A0C7MWC4"/>
<name>A0A0C7MWC4_9SACH</name>